<dbReference type="OrthoDB" id="2129683at2759"/>
<evidence type="ECO:0000313" key="2">
    <source>
        <dbReference type="EMBL" id="ORY39508.1"/>
    </source>
</evidence>
<accession>A0A1Y2BXN3</accession>
<protein>
    <submittedName>
        <fullName evidence="2">Uncharacterized protein</fullName>
    </submittedName>
</protein>
<dbReference type="EMBL" id="MCGO01000039">
    <property type="protein sequence ID" value="ORY39508.1"/>
    <property type="molecule type" value="Genomic_DNA"/>
</dbReference>
<name>A0A1Y2BXN3_9FUNG</name>
<dbReference type="Proteomes" id="UP000193642">
    <property type="component" value="Unassembled WGS sequence"/>
</dbReference>
<evidence type="ECO:0000256" key="1">
    <source>
        <dbReference type="SAM" id="MobiDB-lite"/>
    </source>
</evidence>
<reference evidence="2 3" key="1">
    <citation type="submission" date="2016-07" db="EMBL/GenBank/DDBJ databases">
        <title>Pervasive Adenine N6-methylation of Active Genes in Fungi.</title>
        <authorList>
            <consortium name="DOE Joint Genome Institute"/>
            <person name="Mondo S.J."/>
            <person name="Dannebaum R.O."/>
            <person name="Kuo R.C."/>
            <person name="Labutti K."/>
            <person name="Haridas S."/>
            <person name="Kuo A."/>
            <person name="Salamov A."/>
            <person name="Ahrendt S.R."/>
            <person name="Lipzen A."/>
            <person name="Sullivan W."/>
            <person name="Andreopoulos W.B."/>
            <person name="Clum A."/>
            <person name="Lindquist E."/>
            <person name="Daum C."/>
            <person name="Ramamoorthy G.K."/>
            <person name="Gryganskyi A."/>
            <person name="Culley D."/>
            <person name="Magnuson J.K."/>
            <person name="James T.Y."/>
            <person name="O'Malley M.A."/>
            <person name="Stajich J.E."/>
            <person name="Spatafora J.W."/>
            <person name="Visel A."/>
            <person name="Grigoriev I.V."/>
        </authorList>
    </citation>
    <scope>NUCLEOTIDE SEQUENCE [LARGE SCALE GENOMIC DNA]</scope>
    <source>
        <strain evidence="2 3">JEL800</strain>
    </source>
</reference>
<evidence type="ECO:0000313" key="3">
    <source>
        <dbReference type="Proteomes" id="UP000193642"/>
    </source>
</evidence>
<sequence>MQNVQVFFRRHLYPNEHVSHVEELPELDPDPHMLPYRRITKSQSLVLDQHGGCSFEVYGALRYDAPSKPLKKQSIGLLLTGDSEVRFMSGIFTLQSGKEVVRYKSAILAETDPSPQPDASGKIVLPFNIVFRTSQALPISFKSPSAKIKYRLSFKYICRDSVNTVIKEYTLPVTLTPAWTDAPPPLPIPPPASETADDGTRIVLDLGGEIQGESSVLDADSPTTVFIRPRVLNNIHTETLAPILRNETPAYSEIDVPTSPTPRDPYPEETLSIAPSTRAGSFWQPHRSMPRRGSNTAPFGDAASMRSHRTKVSLLKLLKPTLSQESIVVPVLENEPLPYTEHDPLSLVLLEPPVSPLDAPAFTPTSEYASSARGLSTRMGSFASSLHLGGSGHHHVHAGDSRISFTNQRARFSAHIDTDHGHSDEDEEEEESDDDEETEGEEEGEGEDDEFKDTTPPVPQHSPVTLLATTPFVSVDNDTATTITPVPLRPQSRLFSLLSPSPLPKHPLFRVIIPCTMAGPSSILPIHLSLQSLPESHRPKSLLITLRALVKCQVTTYTKTDKIPLRQYRFDLPSTPVYPLFEKYEIEIPRSSEMGVYACGFKAPFFTLSHELVFSLRTECQWRWRSGARPVEFDLGRVSVDLLR</sequence>
<organism evidence="2 3">
    <name type="scientific">Rhizoclosmatium globosum</name>
    <dbReference type="NCBI Taxonomy" id="329046"/>
    <lineage>
        <taxon>Eukaryota</taxon>
        <taxon>Fungi</taxon>
        <taxon>Fungi incertae sedis</taxon>
        <taxon>Chytridiomycota</taxon>
        <taxon>Chytridiomycota incertae sedis</taxon>
        <taxon>Chytridiomycetes</taxon>
        <taxon>Chytridiales</taxon>
        <taxon>Chytriomycetaceae</taxon>
        <taxon>Rhizoclosmatium</taxon>
    </lineage>
</organism>
<feature type="region of interest" description="Disordered" evidence="1">
    <location>
        <begin position="280"/>
        <end position="302"/>
    </location>
</feature>
<feature type="region of interest" description="Disordered" evidence="1">
    <location>
        <begin position="417"/>
        <end position="464"/>
    </location>
</feature>
<dbReference type="AlphaFoldDB" id="A0A1Y2BXN3"/>
<proteinExistence type="predicted"/>
<keyword evidence="3" id="KW-1185">Reference proteome</keyword>
<feature type="compositionally biased region" description="Acidic residues" evidence="1">
    <location>
        <begin position="424"/>
        <end position="451"/>
    </location>
</feature>
<gene>
    <name evidence="2" type="ORF">BCR33DRAFT_853300</name>
</gene>
<comment type="caution">
    <text evidence="2">The sequence shown here is derived from an EMBL/GenBank/DDBJ whole genome shotgun (WGS) entry which is preliminary data.</text>
</comment>